<proteinExistence type="predicted"/>
<feature type="transmembrane region" description="Helical" evidence="1">
    <location>
        <begin position="30"/>
        <end position="51"/>
    </location>
</feature>
<reference evidence="2 3" key="1">
    <citation type="submission" date="2016-10" db="EMBL/GenBank/DDBJ databases">
        <authorList>
            <person name="de Groot N.N."/>
        </authorList>
    </citation>
    <scope>NUCLEOTIDE SEQUENCE [LARGE SCALE GENOMIC DNA]</scope>
    <source>
        <strain evidence="2 3">CGMCC 1.6134</strain>
    </source>
</reference>
<dbReference type="RefSeq" id="WP_090925386.1">
    <property type="nucleotide sequence ID" value="NZ_FOTY01000002.1"/>
</dbReference>
<dbReference type="OrthoDB" id="2111682at2"/>
<dbReference type="Proteomes" id="UP000199668">
    <property type="component" value="Unassembled WGS sequence"/>
</dbReference>
<dbReference type="STRING" id="266892.SAMN04488054_102108"/>
<evidence type="ECO:0008006" key="4">
    <source>
        <dbReference type="Google" id="ProtNLM"/>
    </source>
</evidence>
<accession>A0A1I4IM40</accession>
<feature type="transmembrane region" description="Helical" evidence="1">
    <location>
        <begin position="87"/>
        <end position="104"/>
    </location>
</feature>
<evidence type="ECO:0000313" key="3">
    <source>
        <dbReference type="Proteomes" id="UP000199668"/>
    </source>
</evidence>
<name>A0A1I4IM40_9BACI</name>
<sequence length="121" mass="12829">MNHVIALGIKAVLTFLILLAVLLPSGGYPFWNTAGLALIVTGTAYIIGDLFILKATNNTVSSIADIGLCTLVIWFAGPFILKGPVPFIAALTSGILIGAGEWLFHKYVINAVISKNPKVYS</sequence>
<feature type="transmembrane region" description="Helical" evidence="1">
    <location>
        <begin position="7"/>
        <end position="24"/>
    </location>
</feature>
<dbReference type="Pfam" id="PF10710">
    <property type="entry name" value="DUF2512"/>
    <property type="match status" value="1"/>
</dbReference>
<keyword evidence="1" id="KW-1133">Transmembrane helix</keyword>
<keyword evidence="1" id="KW-0812">Transmembrane</keyword>
<dbReference type="InterPro" id="IPR019649">
    <property type="entry name" value="DUF2512"/>
</dbReference>
<evidence type="ECO:0000256" key="1">
    <source>
        <dbReference type="SAM" id="Phobius"/>
    </source>
</evidence>
<dbReference type="AlphaFoldDB" id="A0A1I4IM40"/>
<evidence type="ECO:0000313" key="2">
    <source>
        <dbReference type="EMBL" id="SFL55063.1"/>
    </source>
</evidence>
<organism evidence="2 3">
    <name type="scientific">Salibacterium qingdaonense</name>
    <dbReference type="NCBI Taxonomy" id="266892"/>
    <lineage>
        <taxon>Bacteria</taxon>
        <taxon>Bacillati</taxon>
        <taxon>Bacillota</taxon>
        <taxon>Bacilli</taxon>
        <taxon>Bacillales</taxon>
        <taxon>Bacillaceae</taxon>
    </lineage>
</organism>
<dbReference type="EMBL" id="FOTY01000002">
    <property type="protein sequence ID" value="SFL55063.1"/>
    <property type="molecule type" value="Genomic_DNA"/>
</dbReference>
<keyword evidence="1" id="KW-0472">Membrane</keyword>
<gene>
    <name evidence="2" type="ORF">SAMN04488054_102108</name>
</gene>
<keyword evidence="3" id="KW-1185">Reference proteome</keyword>
<feature type="transmembrane region" description="Helical" evidence="1">
    <location>
        <begin position="63"/>
        <end position="81"/>
    </location>
</feature>
<protein>
    <recommendedName>
        <fullName evidence="4">4 TMS phage holin, superfamily IV</fullName>
    </recommendedName>
</protein>